<evidence type="ECO:0000256" key="1">
    <source>
        <dbReference type="SAM" id="MobiDB-lite"/>
    </source>
</evidence>
<protein>
    <submittedName>
        <fullName evidence="2">Uncharacterized protein</fullName>
    </submittedName>
</protein>
<feature type="compositionally biased region" description="Low complexity" evidence="1">
    <location>
        <begin position="290"/>
        <end position="304"/>
    </location>
</feature>
<dbReference type="EMBL" id="JAPDMQ010000896">
    <property type="protein sequence ID" value="KAK0519837.1"/>
    <property type="molecule type" value="Genomic_DNA"/>
</dbReference>
<reference evidence="2" key="1">
    <citation type="journal article" date="2023" name="PhytoFront">
        <title>Draft Genome Resources of Seven Strains of Tilletia horrida, Causal Agent of Kernel Smut of Rice.</title>
        <authorList>
            <person name="Khanal S."/>
            <person name="Antony Babu S."/>
            <person name="Zhou X.G."/>
        </authorList>
    </citation>
    <scope>NUCLEOTIDE SEQUENCE</scope>
    <source>
        <strain evidence="2">TX3</strain>
    </source>
</reference>
<keyword evidence="3" id="KW-1185">Reference proteome</keyword>
<evidence type="ECO:0000313" key="2">
    <source>
        <dbReference type="EMBL" id="KAK0519837.1"/>
    </source>
</evidence>
<proteinExistence type="predicted"/>
<feature type="region of interest" description="Disordered" evidence="1">
    <location>
        <begin position="401"/>
        <end position="426"/>
    </location>
</feature>
<dbReference type="AlphaFoldDB" id="A0AAN6G465"/>
<feature type="compositionally biased region" description="Polar residues" evidence="1">
    <location>
        <begin position="265"/>
        <end position="276"/>
    </location>
</feature>
<feature type="region of interest" description="Disordered" evidence="1">
    <location>
        <begin position="209"/>
        <end position="304"/>
    </location>
</feature>
<gene>
    <name evidence="2" type="ORF">OC842_007309</name>
</gene>
<accession>A0AAN6G465</accession>
<name>A0AAN6G465_9BASI</name>
<evidence type="ECO:0000313" key="3">
    <source>
        <dbReference type="Proteomes" id="UP001176521"/>
    </source>
</evidence>
<dbReference type="Proteomes" id="UP001176521">
    <property type="component" value="Unassembled WGS sequence"/>
</dbReference>
<comment type="caution">
    <text evidence="2">The sequence shown here is derived from an EMBL/GenBank/DDBJ whole genome shotgun (WGS) entry which is preliminary data.</text>
</comment>
<organism evidence="2 3">
    <name type="scientific">Tilletia horrida</name>
    <dbReference type="NCBI Taxonomy" id="155126"/>
    <lineage>
        <taxon>Eukaryota</taxon>
        <taxon>Fungi</taxon>
        <taxon>Dikarya</taxon>
        <taxon>Basidiomycota</taxon>
        <taxon>Ustilaginomycotina</taxon>
        <taxon>Exobasidiomycetes</taxon>
        <taxon>Tilletiales</taxon>
        <taxon>Tilletiaceae</taxon>
        <taxon>Tilletia</taxon>
    </lineage>
</organism>
<sequence length="426" mass="45680">MDMFEHVFTLFGNVLISVGGLHAQVDRLLACVKAQYRPPSTCPPTPMSGSPTASPLPVFAETVDEFNQITGRSVSRSVLWTDEEARADFARKTRVAALSHNTPVPFAHIVRDEDGEPVDAARLKTIRAVIREAVAELEALPDKRVPNQNGILPNMCRTYFQTYHRFAFLQMVRRIEANAPELGLCKNHYKTLNGVDRRFKSINSKDPRDLIDLTKDEDDDMDPAGAASSTPRPILRPTPRQIKRKPAPDDIAKRILSSGPVDGIPSTSRNAISVSASVAPGPSTARKPGSSAIARPSSSSITGSTSDLAIAATSAPLPANEVGYSAARLTGVASRTVSQSSSSTPAPSVPRMHLDSTTADVHAGRQLPSFASMFNVPDLPPYAASQPETLNPSSGIHSTYSHFMAPPPAPGSSLDLHSASQPNYYA</sequence>